<evidence type="ECO:0000313" key="1">
    <source>
        <dbReference type="EMBL" id="OAM89321.1"/>
    </source>
</evidence>
<dbReference type="Proteomes" id="UP000078486">
    <property type="component" value="Unassembled WGS sequence"/>
</dbReference>
<dbReference type="Gene3D" id="1.10.1220.10">
    <property type="entry name" value="Met repressor-like"/>
    <property type="match status" value="1"/>
</dbReference>
<dbReference type="GO" id="GO:0006355">
    <property type="term" value="P:regulation of DNA-templated transcription"/>
    <property type="evidence" value="ECO:0007669"/>
    <property type="project" value="InterPro"/>
</dbReference>
<dbReference type="RefSeq" id="WP_068770770.1">
    <property type="nucleotide sequence ID" value="NZ_CP109796.1"/>
</dbReference>
<organism evidence="1 2">
    <name type="scientific">Termitidicoccus mucosus</name>
    <dbReference type="NCBI Taxonomy" id="1184151"/>
    <lineage>
        <taxon>Bacteria</taxon>
        <taxon>Pseudomonadati</taxon>
        <taxon>Verrucomicrobiota</taxon>
        <taxon>Opitutia</taxon>
        <taxon>Opitutales</taxon>
        <taxon>Opitutaceae</taxon>
        <taxon>Termitidicoccus</taxon>
    </lineage>
</organism>
<sequence>MNTYVHLMKERRTNQAYIGLWMPLPLVRRLKQTAQQRDSDMSKFIRSAIREKLERRPIARKEAA</sequence>
<reference evidence="1 2" key="1">
    <citation type="submission" date="2016-01" db="EMBL/GenBank/DDBJ databases">
        <title>High potential of lignocellulose degradation of a new Verrucomicrobia species.</title>
        <authorList>
            <person name="Wang Y."/>
            <person name="Shi Y."/>
            <person name="Qiu Z."/>
            <person name="Liu S."/>
            <person name="Yang H."/>
        </authorList>
    </citation>
    <scope>NUCLEOTIDE SEQUENCE [LARGE SCALE GENOMIC DNA]</scope>
    <source>
        <strain evidence="1 2">TSB47</strain>
    </source>
</reference>
<dbReference type="OrthoDB" id="199706at2"/>
<accession>A0A178II60</accession>
<dbReference type="InterPro" id="IPR013321">
    <property type="entry name" value="Arc_rbn_hlx_hlx"/>
</dbReference>
<protein>
    <submittedName>
        <fullName evidence="1">Uncharacterized protein</fullName>
    </submittedName>
</protein>
<name>A0A178II60_9BACT</name>
<dbReference type="STRING" id="1184151.AW736_13805"/>
<dbReference type="EMBL" id="LRRQ01000099">
    <property type="protein sequence ID" value="OAM89321.1"/>
    <property type="molecule type" value="Genomic_DNA"/>
</dbReference>
<dbReference type="AlphaFoldDB" id="A0A178II60"/>
<gene>
    <name evidence="1" type="ORF">AW736_13805</name>
</gene>
<keyword evidence="2" id="KW-1185">Reference proteome</keyword>
<evidence type="ECO:0000313" key="2">
    <source>
        <dbReference type="Proteomes" id="UP000078486"/>
    </source>
</evidence>
<comment type="caution">
    <text evidence="1">The sequence shown here is derived from an EMBL/GenBank/DDBJ whole genome shotgun (WGS) entry which is preliminary data.</text>
</comment>
<proteinExistence type="predicted"/>